<accession>A0A7J0A3Y7</accession>
<dbReference type="Proteomes" id="UP000491181">
    <property type="component" value="Unassembled WGS sequence"/>
</dbReference>
<organism evidence="3 4">
    <name type="scientific">Bacteroides acidifaciens</name>
    <dbReference type="NCBI Taxonomy" id="85831"/>
    <lineage>
        <taxon>Bacteria</taxon>
        <taxon>Pseudomonadati</taxon>
        <taxon>Bacteroidota</taxon>
        <taxon>Bacteroidia</taxon>
        <taxon>Bacteroidales</taxon>
        <taxon>Bacteroidaceae</taxon>
        <taxon>Bacteroides</taxon>
    </lineage>
</organism>
<dbReference type="PROSITE" id="PS52015">
    <property type="entry name" value="TONB_CTD"/>
    <property type="match status" value="1"/>
</dbReference>
<evidence type="ECO:0000259" key="2">
    <source>
        <dbReference type="PROSITE" id="PS52015"/>
    </source>
</evidence>
<dbReference type="SUPFAM" id="SSF74653">
    <property type="entry name" value="TolA/TonB C-terminal domain"/>
    <property type="match status" value="1"/>
</dbReference>
<keyword evidence="1" id="KW-0812">Transmembrane</keyword>
<evidence type="ECO:0000313" key="4">
    <source>
        <dbReference type="Proteomes" id="UP000491181"/>
    </source>
</evidence>
<dbReference type="PANTHER" id="PTHR33446:SF2">
    <property type="entry name" value="PROTEIN TONB"/>
    <property type="match status" value="1"/>
</dbReference>
<dbReference type="PANTHER" id="PTHR33446">
    <property type="entry name" value="PROTEIN TONB-RELATED"/>
    <property type="match status" value="1"/>
</dbReference>
<dbReference type="EMBL" id="BLLS01000073">
    <property type="protein sequence ID" value="GFH87088.1"/>
    <property type="molecule type" value="Genomic_DNA"/>
</dbReference>
<dbReference type="AlphaFoldDB" id="A0A7J0A3Y7"/>
<reference evidence="3 4" key="1">
    <citation type="journal article" date="2020" name="Microbiome">
        <title>Single-cell genomics of uncultured bacteria reveals dietary fiber responders in the mouse gut microbiota.</title>
        <authorList>
            <person name="Chijiiwa R."/>
            <person name="Hosokawa M."/>
            <person name="Kogawa M."/>
            <person name="Nishikawa Y."/>
            <person name="Ide K."/>
            <person name="Sakanashi C."/>
            <person name="Takahashi K."/>
            <person name="Takeyama H."/>
        </authorList>
    </citation>
    <scope>NUCLEOTIDE SEQUENCE [LARGE SCALE GENOMIC DNA]</scope>
    <source>
        <strain evidence="3">IMSAGC_001</strain>
    </source>
</reference>
<evidence type="ECO:0000313" key="3">
    <source>
        <dbReference type="EMBL" id="GFH87088.1"/>
    </source>
</evidence>
<dbReference type="GO" id="GO:0031992">
    <property type="term" value="F:energy transducer activity"/>
    <property type="evidence" value="ECO:0007669"/>
    <property type="project" value="TreeGrafter"/>
</dbReference>
<dbReference type="Gene3D" id="3.30.1150.10">
    <property type="match status" value="1"/>
</dbReference>
<feature type="transmembrane region" description="Helical" evidence="1">
    <location>
        <begin position="12"/>
        <end position="39"/>
    </location>
</feature>
<keyword evidence="1" id="KW-0472">Membrane</keyword>
<comment type="caution">
    <text evidence="3">The sequence shown here is derived from an EMBL/GenBank/DDBJ whole genome shotgun (WGS) entry which is preliminary data.</text>
</comment>
<dbReference type="GO" id="GO:0098797">
    <property type="term" value="C:plasma membrane protein complex"/>
    <property type="evidence" value="ECO:0007669"/>
    <property type="project" value="TreeGrafter"/>
</dbReference>
<evidence type="ECO:0000256" key="1">
    <source>
        <dbReference type="SAM" id="Phobius"/>
    </source>
</evidence>
<protein>
    <recommendedName>
        <fullName evidence="2">TonB C-terminal domain-containing protein</fullName>
    </recommendedName>
</protein>
<dbReference type="InterPro" id="IPR037682">
    <property type="entry name" value="TonB_C"/>
</dbReference>
<feature type="domain" description="TonB C-terminal" evidence="2">
    <location>
        <begin position="302"/>
        <end position="397"/>
    </location>
</feature>
<keyword evidence="1" id="KW-1133">Transmembrane helix</keyword>
<proteinExistence type="predicted"/>
<dbReference type="GO" id="GO:0055085">
    <property type="term" value="P:transmembrane transport"/>
    <property type="evidence" value="ECO:0007669"/>
    <property type="project" value="InterPro"/>
</dbReference>
<sequence>MRYIPQHWNIKPAIRFLFLIMFVTHGKCLSKMFLFSHIFHTPSNLFVSLPTEVTKIRQLMKKIVFTFLLLAFSFRLAAQIDYLEPVRPFSTYKGELGEYYRSVFPLLNTGFQKQPYACFVAIPSFSPEYAMSVEKRNGRCTLVSNTLSRTYWQAEKGTVKVDTKSVVISASLYQSLGAIFRLVTEQIQDLDGSSAGLDGVVYYFFSTSAKGKEQMGRKWSPAKGTLMERLVLVCQSAYMLSKGENISESTLAEEAAALLKKLQQRSNAEPDAYKKPMYVGIYQVGPRSQTLSGKQVEELAHFPDMSAEEYIAGQMIYPESLLEKNVSGYVLCEFTIDKEGVILRPHILRSTHPEFAEEALRIVKGMPKWSPALVGGKPSDSNYTLYIPFRPENYRAK</sequence>
<dbReference type="InterPro" id="IPR051045">
    <property type="entry name" value="TonB-dependent_transducer"/>
</dbReference>
<name>A0A7J0A3Y7_9BACE</name>
<gene>
    <name evidence="3" type="ORF">IMSAGC001_02512</name>
</gene>
<dbReference type="Pfam" id="PF03544">
    <property type="entry name" value="TonB_C"/>
    <property type="match status" value="1"/>
</dbReference>